<dbReference type="EMBL" id="JAQQXP010000001">
    <property type="protein sequence ID" value="MDC8829729.1"/>
    <property type="molecule type" value="Genomic_DNA"/>
</dbReference>
<reference evidence="1 2" key="1">
    <citation type="submission" date="2022-10" db="EMBL/GenBank/DDBJ databases">
        <title>Alteromonas sp. chi3 Genome sequencing.</title>
        <authorList>
            <person name="Park S."/>
        </authorList>
    </citation>
    <scope>NUCLEOTIDE SEQUENCE [LARGE SCALE GENOMIC DNA]</scope>
    <source>
        <strain evidence="2">chi3</strain>
    </source>
</reference>
<evidence type="ECO:0000313" key="1">
    <source>
        <dbReference type="EMBL" id="MDC8829729.1"/>
    </source>
</evidence>
<comment type="caution">
    <text evidence="1">The sequence shown here is derived from an EMBL/GenBank/DDBJ whole genome shotgun (WGS) entry which is preliminary data.</text>
</comment>
<protein>
    <submittedName>
        <fullName evidence="1">Uncharacterized protein</fullName>
    </submittedName>
</protein>
<evidence type="ECO:0000313" key="2">
    <source>
        <dbReference type="Proteomes" id="UP001218788"/>
    </source>
</evidence>
<sequence>MRKILMNEKGEFDNSEKTDFLMAKAVKLMAAVIKNSEDEETRERVVVTGRVTEKVEQQG</sequence>
<keyword evidence="2" id="KW-1185">Reference proteome</keyword>
<organism evidence="1 2">
    <name type="scientific">Alteromonas gilva</name>
    <dbReference type="NCBI Taxonomy" id="2987522"/>
    <lineage>
        <taxon>Bacteria</taxon>
        <taxon>Pseudomonadati</taxon>
        <taxon>Pseudomonadota</taxon>
        <taxon>Gammaproteobacteria</taxon>
        <taxon>Alteromonadales</taxon>
        <taxon>Alteromonadaceae</taxon>
        <taxon>Alteromonas/Salinimonas group</taxon>
        <taxon>Alteromonas</taxon>
    </lineage>
</organism>
<name>A0ABT5KY77_9ALTE</name>
<gene>
    <name evidence="1" type="ORF">OIK42_03025</name>
</gene>
<dbReference type="RefSeq" id="WP_273638273.1">
    <property type="nucleotide sequence ID" value="NZ_JAQQXP010000001.1"/>
</dbReference>
<accession>A0ABT5KY77</accession>
<proteinExistence type="predicted"/>
<dbReference type="Proteomes" id="UP001218788">
    <property type="component" value="Unassembled WGS sequence"/>
</dbReference>